<dbReference type="STRING" id="1330021.A0A367LAQ8"/>
<accession>A0A367LAQ8</accession>
<evidence type="ECO:0000256" key="1">
    <source>
        <dbReference type="SAM" id="MobiDB-lite"/>
    </source>
</evidence>
<feature type="compositionally biased region" description="Low complexity" evidence="1">
    <location>
        <begin position="448"/>
        <end position="463"/>
    </location>
</feature>
<feature type="region of interest" description="Disordered" evidence="1">
    <location>
        <begin position="122"/>
        <end position="141"/>
    </location>
</feature>
<gene>
    <name evidence="3" type="ORF">L249_7236</name>
</gene>
<dbReference type="PANTHER" id="PTHR28051">
    <property type="entry name" value="PROTEIN MTL1-RELATED"/>
    <property type="match status" value="1"/>
</dbReference>
<dbReference type="InterPro" id="IPR052292">
    <property type="entry name" value="Glucose_repression_reg"/>
</dbReference>
<dbReference type="GO" id="GO:0007039">
    <property type="term" value="P:protein catabolic process in the vacuole"/>
    <property type="evidence" value="ECO:0007669"/>
    <property type="project" value="TreeGrafter"/>
</dbReference>
<dbReference type="EMBL" id="LKCN02000010">
    <property type="protein sequence ID" value="RCI11494.1"/>
    <property type="molecule type" value="Genomic_DNA"/>
</dbReference>
<feature type="compositionally biased region" description="Acidic residues" evidence="1">
    <location>
        <begin position="84"/>
        <end position="98"/>
    </location>
</feature>
<keyword evidence="4" id="KW-1185">Reference proteome</keyword>
<proteinExistence type="predicted"/>
<feature type="domain" description="Nitrogen regulatory protein areA GATA-like" evidence="2">
    <location>
        <begin position="176"/>
        <end position="205"/>
    </location>
</feature>
<feature type="compositionally biased region" description="Basic and acidic residues" evidence="1">
    <location>
        <begin position="431"/>
        <end position="441"/>
    </location>
</feature>
<feature type="compositionally biased region" description="Basic and acidic residues" evidence="1">
    <location>
        <begin position="496"/>
        <end position="506"/>
    </location>
</feature>
<dbReference type="InterPro" id="IPR013860">
    <property type="entry name" value="AreA_GATA"/>
</dbReference>
<evidence type="ECO:0000313" key="4">
    <source>
        <dbReference type="Proteomes" id="UP000253664"/>
    </source>
</evidence>
<dbReference type="AlphaFoldDB" id="A0A367LAQ8"/>
<protein>
    <recommendedName>
        <fullName evidence="2">Nitrogen regulatory protein areA GATA-like domain-containing protein</fullName>
    </recommendedName>
</protein>
<sequence>MAAVLSSADDCGYFGPLRRSRSQSNFAVDSSPTHHYSPSPSPSFYVNFYPESDLSSSPPTVQAESTDDGSFSSTPTSNLSVASDSEELPSFDNCPDDDPFDLPLLSQEKFFIQPEVRDAEKLELSPKTAGSCTPPAAPDTPVRIEHAQDDCAATNKPSRQVDYLSHDWTEEDIWSSWRYVISKRGSQEFPNCQRLENACWRTWSKVKNGLKTISPEELNWLKDCDVTWLYGPLQTGSSRLQASRTESCSRSLSNSESLVNLAKKPILKKRSMSEMMLQRSLTSSSLLKQATAAVQAQETSAAVLRPTMARAMTDCYLALPLCSRQSSQSQETNMSLAASTDSSGISSPCTERKHIHFNEQVEQCIAVEVKCDDDDDDDDRGAGPYDSDSDDGVVMKRIKPKRRAPSMRRRASKTTQTEGKTIAMLPSTKLKYREDASESRMTHAAAGSPLLSPSSPLLSPSSSQETLRPSRQASVFYFDGDDYDDDSIHVEAATTSDERATQDRLPQRSPSSSASLYDEPPVVGMRRTWSGMLMPCEDDEPRPGDGILGRVLDTVNTARDIAHVIWNVGWRR</sequence>
<feature type="compositionally biased region" description="Basic residues" evidence="1">
    <location>
        <begin position="396"/>
        <end position="412"/>
    </location>
</feature>
<dbReference type="Pfam" id="PF08550">
    <property type="entry name" value="GATA_AreA"/>
    <property type="match status" value="1"/>
</dbReference>
<dbReference type="PANTHER" id="PTHR28051:SF1">
    <property type="entry name" value="PROTEIN MTL1-RELATED"/>
    <property type="match status" value="1"/>
</dbReference>
<feature type="region of interest" description="Disordered" evidence="1">
    <location>
        <begin position="1"/>
        <end position="98"/>
    </location>
</feature>
<dbReference type="GO" id="GO:0042149">
    <property type="term" value="P:cellular response to glucose starvation"/>
    <property type="evidence" value="ECO:0007669"/>
    <property type="project" value="TreeGrafter"/>
</dbReference>
<feature type="compositionally biased region" description="Polar residues" evidence="1">
    <location>
        <begin position="53"/>
        <end position="83"/>
    </location>
</feature>
<feature type="region of interest" description="Disordered" evidence="1">
    <location>
        <begin position="374"/>
        <end position="470"/>
    </location>
</feature>
<dbReference type="OrthoDB" id="5563539at2759"/>
<evidence type="ECO:0000313" key="3">
    <source>
        <dbReference type="EMBL" id="RCI11494.1"/>
    </source>
</evidence>
<reference evidence="3 4" key="1">
    <citation type="journal article" date="2015" name="BMC Genomics">
        <title>Insights from the genome of Ophiocordyceps polyrhachis-furcata to pathogenicity and host specificity in insect fungi.</title>
        <authorList>
            <person name="Wichadakul D."/>
            <person name="Kobmoo N."/>
            <person name="Ingsriswang S."/>
            <person name="Tangphatsornruang S."/>
            <person name="Chantasingh D."/>
            <person name="Luangsa-ard J.J."/>
            <person name="Eurwilaichitr L."/>
        </authorList>
    </citation>
    <scope>NUCLEOTIDE SEQUENCE [LARGE SCALE GENOMIC DNA]</scope>
    <source>
        <strain evidence="3 4">BCC 54312</strain>
    </source>
</reference>
<organism evidence="3 4">
    <name type="scientific">Ophiocordyceps polyrhachis-furcata BCC 54312</name>
    <dbReference type="NCBI Taxonomy" id="1330021"/>
    <lineage>
        <taxon>Eukaryota</taxon>
        <taxon>Fungi</taxon>
        <taxon>Dikarya</taxon>
        <taxon>Ascomycota</taxon>
        <taxon>Pezizomycotina</taxon>
        <taxon>Sordariomycetes</taxon>
        <taxon>Hypocreomycetidae</taxon>
        <taxon>Hypocreales</taxon>
        <taxon>Ophiocordycipitaceae</taxon>
        <taxon>Ophiocordyceps</taxon>
    </lineage>
</organism>
<feature type="region of interest" description="Disordered" evidence="1">
    <location>
        <begin position="494"/>
        <end position="519"/>
    </location>
</feature>
<evidence type="ECO:0000259" key="2">
    <source>
        <dbReference type="Pfam" id="PF08550"/>
    </source>
</evidence>
<dbReference type="GO" id="GO:0005773">
    <property type="term" value="C:vacuole"/>
    <property type="evidence" value="ECO:0007669"/>
    <property type="project" value="GOC"/>
</dbReference>
<comment type="caution">
    <text evidence="3">The sequence shown here is derived from an EMBL/GenBank/DDBJ whole genome shotgun (WGS) entry which is preliminary data.</text>
</comment>
<dbReference type="Proteomes" id="UP000253664">
    <property type="component" value="Unassembled WGS sequence"/>
</dbReference>
<name>A0A367LAQ8_9HYPO</name>